<proteinExistence type="predicted"/>
<dbReference type="AlphaFoldDB" id="A0AAE0LCE9"/>
<evidence type="ECO:0000313" key="2">
    <source>
        <dbReference type="Proteomes" id="UP001190700"/>
    </source>
</evidence>
<keyword evidence="2" id="KW-1185">Reference proteome</keyword>
<name>A0AAE0LCE9_9CHLO</name>
<organism evidence="1 2">
    <name type="scientific">Cymbomonas tetramitiformis</name>
    <dbReference type="NCBI Taxonomy" id="36881"/>
    <lineage>
        <taxon>Eukaryota</taxon>
        <taxon>Viridiplantae</taxon>
        <taxon>Chlorophyta</taxon>
        <taxon>Pyramimonadophyceae</taxon>
        <taxon>Pyramimonadales</taxon>
        <taxon>Pyramimonadaceae</taxon>
        <taxon>Cymbomonas</taxon>
    </lineage>
</organism>
<reference evidence="1 2" key="1">
    <citation type="journal article" date="2015" name="Genome Biol. Evol.">
        <title>Comparative Genomics of a Bacterivorous Green Alga Reveals Evolutionary Causalities and Consequences of Phago-Mixotrophic Mode of Nutrition.</title>
        <authorList>
            <person name="Burns J.A."/>
            <person name="Paasch A."/>
            <person name="Narechania A."/>
            <person name="Kim E."/>
        </authorList>
    </citation>
    <scope>NUCLEOTIDE SEQUENCE [LARGE SCALE GENOMIC DNA]</scope>
    <source>
        <strain evidence="1 2">PLY_AMNH</strain>
    </source>
</reference>
<accession>A0AAE0LCE9</accession>
<dbReference type="EMBL" id="LGRX02004464">
    <property type="protein sequence ID" value="KAK3280276.1"/>
    <property type="molecule type" value="Genomic_DNA"/>
</dbReference>
<sequence length="161" mass="17864">MASASDAHGTPVPAVVDVRRSLTFATEHDIPLPATPVEATGEDVGDALLRAFQVECKRILRSVETKSALVSYCVKKACRPKNIKAADYFFDYDDIKQQVIREVALVRFTSALCTQLCDYDPMFGTVFQLTDMQAPVLREANRPVFRLLEMLLRGSAPKLLA</sequence>
<protein>
    <submittedName>
        <fullName evidence="1">Uncharacterized protein</fullName>
    </submittedName>
</protein>
<comment type="caution">
    <text evidence="1">The sequence shown here is derived from an EMBL/GenBank/DDBJ whole genome shotgun (WGS) entry which is preliminary data.</text>
</comment>
<gene>
    <name evidence="1" type="ORF">CYMTET_11877</name>
</gene>
<dbReference type="Proteomes" id="UP001190700">
    <property type="component" value="Unassembled WGS sequence"/>
</dbReference>
<evidence type="ECO:0000313" key="1">
    <source>
        <dbReference type="EMBL" id="KAK3280276.1"/>
    </source>
</evidence>